<dbReference type="PROSITE" id="PS50175">
    <property type="entry name" value="ASP_PROT_RETROV"/>
    <property type="match status" value="1"/>
</dbReference>
<evidence type="ECO:0000313" key="4">
    <source>
        <dbReference type="EMBL" id="GFY74329.1"/>
    </source>
</evidence>
<reference evidence="4" key="1">
    <citation type="submission" date="2020-08" db="EMBL/GenBank/DDBJ databases">
        <title>Multicomponent nature underlies the extraordinary mechanical properties of spider dragline silk.</title>
        <authorList>
            <person name="Kono N."/>
            <person name="Nakamura H."/>
            <person name="Mori M."/>
            <person name="Yoshida Y."/>
            <person name="Ohtoshi R."/>
            <person name="Malay A.D."/>
            <person name="Moran D.A.P."/>
            <person name="Tomita M."/>
            <person name="Numata K."/>
            <person name="Arakawa K."/>
        </authorList>
    </citation>
    <scope>NUCLEOTIDE SEQUENCE</scope>
</reference>
<dbReference type="Gene3D" id="2.40.70.10">
    <property type="entry name" value="Acid Proteases"/>
    <property type="match status" value="1"/>
</dbReference>
<name>A0A8X7CII7_9ARAC</name>
<dbReference type="GO" id="GO:0004190">
    <property type="term" value="F:aspartic-type endopeptidase activity"/>
    <property type="evidence" value="ECO:0007669"/>
    <property type="project" value="InterPro"/>
</dbReference>
<sequence length="123" mass="13737">MKFLVDTGSDVSCIPPPKYKNIAPNHSFELFAANNTKIKTFGIKTIDLSLGLRRNLKWDFIIADVSIPIVGADFLAHFGLIVDLKQRKLIDTLTNLSSLGNLERNHQLHIKTVSENSIYTATL</sequence>
<dbReference type="AlphaFoldDB" id="A0A8X7CII7"/>
<accession>A0A8X7CII7</accession>
<dbReference type="GO" id="GO:0006508">
    <property type="term" value="P:proteolysis"/>
    <property type="evidence" value="ECO:0007669"/>
    <property type="project" value="InterPro"/>
</dbReference>
<dbReference type="FunFam" id="2.40.70.10:FF:000130">
    <property type="entry name" value="Retrovirus-related Pol polyprotein from transposon opus-like Protein"/>
    <property type="match status" value="1"/>
</dbReference>
<feature type="domain" description="Peptidase A2" evidence="2">
    <location>
        <begin position="1"/>
        <end position="74"/>
    </location>
</feature>
<dbReference type="InterPro" id="IPR001969">
    <property type="entry name" value="Aspartic_peptidase_AS"/>
</dbReference>
<evidence type="ECO:0000259" key="2">
    <source>
        <dbReference type="PROSITE" id="PS50175"/>
    </source>
</evidence>
<evidence type="ECO:0000313" key="5">
    <source>
        <dbReference type="Proteomes" id="UP000886998"/>
    </source>
</evidence>
<dbReference type="SUPFAM" id="SSF50630">
    <property type="entry name" value="Acid proteases"/>
    <property type="match status" value="1"/>
</dbReference>
<evidence type="ECO:0000313" key="3">
    <source>
        <dbReference type="EMBL" id="GFY38381.1"/>
    </source>
</evidence>
<dbReference type="Proteomes" id="UP000886998">
    <property type="component" value="Unassembled WGS sequence"/>
</dbReference>
<dbReference type="InterPro" id="IPR021109">
    <property type="entry name" value="Peptidase_aspartic_dom_sf"/>
</dbReference>
<proteinExistence type="predicted"/>
<dbReference type="EMBL" id="BMAV01000814">
    <property type="protein sequence ID" value="GFY38381.1"/>
    <property type="molecule type" value="Genomic_DNA"/>
</dbReference>
<dbReference type="PROSITE" id="PS00141">
    <property type="entry name" value="ASP_PROTEASE"/>
    <property type="match status" value="1"/>
</dbReference>
<keyword evidence="1" id="KW-0378">Hydrolase</keyword>
<comment type="caution">
    <text evidence="4">The sequence shown here is derived from an EMBL/GenBank/DDBJ whole genome shotgun (WGS) entry which is preliminary data.</text>
</comment>
<organism evidence="4 5">
    <name type="scientific">Trichonephila inaurata madagascariensis</name>
    <dbReference type="NCBI Taxonomy" id="2747483"/>
    <lineage>
        <taxon>Eukaryota</taxon>
        <taxon>Metazoa</taxon>
        <taxon>Ecdysozoa</taxon>
        <taxon>Arthropoda</taxon>
        <taxon>Chelicerata</taxon>
        <taxon>Arachnida</taxon>
        <taxon>Araneae</taxon>
        <taxon>Araneomorphae</taxon>
        <taxon>Entelegynae</taxon>
        <taxon>Araneoidea</taxon>
        <taxon>Nephilidae</taxon>
        <taxon>Trichonephila</taxon>
        <taxon>Trichonephila inaurata</taxon>
    </lineage>
</organism>
<dbReference type="EMBL" id="BMAV01020684">
    <property type="protein sequence ID" value="GFY74329.1"/>
    <property type="molecule type" value="Genomic_DNA"/>
</dbReference>
<dbReference type="OrthoDB" id="6420822at2759"/>
<keyword evidence="5" id="KW-1185">Reference proteome</keyword>
<dbReference type="InterPro" id="IPR001995">
    <property type="entry name" value="Peptidase_A2_cat"/>
</dbReference>
<gene>
    <name evidence="4" type="primary">RF55_14628</name>
    <name evidence="4" type="ORF">TNIN_154221</name>
    <name evidence="3" type="ORF">TNIN_191141</name>
</gene>
<evidence type="ECO:0000256" key="1">
    <source>
        <dbReference type="ARBA" id="ARBA00022801"/>
    </source>
</evidence>
<protein>
    <submittedName>
        <fullName evidence="4">Gag-pol polyprotein</fullName>
    </submittedName>
</protein>